<protein>
    <submittedName>
        <fullName evidence="1">Uncharacterized protein</fullName>
    </submittedName>
</protein>
<proteinExistence type="predicted"/>
<evidence type="ECO:0000313" key="1">
    <source>
        <dbReference type="EMBL" id="OIW26128.1"/>
    </source>
</evidence>
<accession>A0A1J7J8K2</accession>
<dbReference type="InParanoid" id="A0A1J7J8K2"/>
<dbReference type="Proteomes" id="UP000182658">
    <property type="component" value="Unassembled WGS sequence"/>
</dbReference>
<dbReference type="AlphaFoldDB" id="A0A1J7J8K2"/>
<reference evidence="1 2" key="1">
    <citation type="submission" date="2016-10" db="EMBL/GenBank/DDBJ databases">
        <title>Draft genome sequence of Coniochaeta ligniaria NRRL30616, a lignocellulolytic fungus for bioabatement of inhibitors in plant biomass hydrolysates.</title>
        <authorList>
            <consortium name="DOE Joint Genome Institute"/>
            <person name="Jimenez D.J."/>
            <person name="Hector R.E."/>
            <person name="Riley R."/>
            <person name="Sun H."/>
            <person name="Grigoriev I.V."/>
            <person name="Van Elsas J.D."/>
            <person name="Nichols N.N."/>
        </authorList>
    </citation>
    <scope>NUCLEOTIDE SEQUENCE [LARGE SCALE GENOMIC DNA]</scope>
    <source>
        <strain evidence="1 2">NRRL 30616</strain>
    </source>
</reference>
<dbReference type="EMBL" id="KV875101">
    <property type="protein sequence ID" value="OIW26128.1"/>
    <property type="molecule type" value="Genomic_DNA"/>
</dbReference>
<name>A0A1J7J8K2_9PEZI</name>
<organism evidence="1 2">
    <name type="scientific">Coniochaeta ligniaria NRRL 30616</name>
    <dbReference type="NCBI Taxonomy" id="1408157"/>
    <lineage>
        <taxon>Eukaryota</taxon>
        <taxon>Fungi</taxon>
        <taxon>Dikarya</taxon>
        <taxon>Ascomycota</taxon>
        <taxon>Pezizomycotina</taxon>
        <taxon>Sordariomycetes</taxon>
        <taxon>Sordariomycetidae</taxon>
        <taxon>Coniochaetales</taxon>
        <taxon>Coniochaetaceae</taxon>
        <taxon>Coniochaeta</taxon>
    </lineage>
</organism>
<keyword evidence="2" id="KW-1185">Reference proteome</keyword>
<sequence>MDYARHSTASRIDAGHRACAHRLPDCRAVPILTSSSPDSRIIEMKSTRTNPQQMIRTAGPYSWVELPKTLFARVSGMRMMQLSCEQHRRRLSDICQYQDGHPVLNATVFPGNHNSRVAFPKSRILSICTLHNLNHTVSKFNHGSSPVRPCIVPCLTAQPPLDKTTHSLVLHSTYLLSYLSHTPYLIRRYVHTGASSSGLGRAEVVRPWHRH</sequence>
<evidence type="ECO:0000313" key="2">
    <source>
        <dbReference type="Proteomes" id="UP000182658"/>
    </source>
</evidence>
<gene>
    <name evidence="1" type="ORF">CONLIGDRAFT_519770</name>
</gene>